<reference evidence="3" key="1">
    <citation type="submission" date="2010-08" db="EMBL/GenBank/DDBJ databases">
        <title>Genome sequence of Parvularcula bermudensis HTCC2503.</title>
        <authorList>
            <person name="Kang D.-M."/>
            <person name="Oh H.-M."/>
            <person name="Cho J.-C."/>
        </authorList>
    </citation>
    <scope>NUCLEOTIDE SEQUENCE [LARGE SCALE GENOMIC DNA]</scope>
    <source>
        <strain evidence="3">ATCC BAA-594 / HTCC2503 / KCTC 12087</strain>
    </source>
</reference>
<dbReference type="HOGENOM" id="CLU_692320_0_0_5"/>
<evidence type="ECO:0008006" key="4">
    <source>
        <dbReference type="Google" id="ProtNLM"/>
    </source>
</evidence>
<feature type="transmembrane region" description="Helical" evidence="1">
    <location>
        <begin position="215"/>
        <end position="235"/>
    </location>
</feature>
<feature type="transmembrane region" description="Helical" evidence="1">
    <location>
        <begin position="59"/>
        <end position="79"/>
    </location>
</feature>
<feature type="transmembrane region" description="Helical" evidence="1">
    <location>
        <begin position="117"/>
        <end position="141"/>
    </location>
</feature>
<dbReference type="Proteomes" id="UP000001302">
    <property type="component" value="Chromosome"/>
</dbReference>
<evidence type="ECO:0000313" key="2">
    <source>
        <dbReference type="EMBL" id="ADM08270.1"/>
    </source>
</evidence>
<dbReference type="RefSeq" id="WP_013299244.1">
    <property type="nucleotide sequence ID" value="NC_014414.1"/>
</dbReference>
<evidence type="ECO:0000256" key="1">
    <source>
        <dbReference type="SAM" id="Phobius"/>
    </source>
</evidence>
<keyword evidence="3" id="KW-1185">Reference proteome</keyword>
<keyword evidence="1" id="KW-0812">Transmembrane</keyword>
<feature type="transmembrane region" description="Helical" evidence="1">
    <location>
        <begin position="326"/>
        <end position="350"/>
    </location>
</feature>
<gene>
    <name evidence="2" type="ordered locus">PB2503_00947</name>
</gene>
<dbReference type="STRING" id="314260.PB2503_00947"/>
<dbReference type="AlphaFoldDB" id="E0TB66"/>
<protein>
    <recommendedName>
        <fullName evidence="4">Cation/H+ exchanger domain-containing protein</fullName>
    </recommendedName>
</protein>
<dbReference type="EMBL" id="CP002156">
    <property type="protein sequence ID" value="ADM08270.1"/>
    <property type="molecule type" value="Genomic_DNA"/>
</dbReference>
<name>E0TB66_PARBH</name>
<feature type="transmembrane region" description="Helical" evidence="1">
    <location>
        <begin position="273"/>
        <end position="305"/>
    </location>
</feature>
<feature type="transmembrane region" description="Helical" evidence="1">
    <location>
        <begin position="6"/>
        <end position="23"/>
    </location>
</feature>
<evidence type="ECO:0000313" key="3">
    <source>
        <dbReference type="Proteomes" id="UP000001302"/>
    </source>
</evidence>
<feature type="transmembrane region" description="Helical" evidence="1">
    <location>
        <begin position="91"/>
        <end position="111"/>
    </location>
</feature>
<dbReference type="KEGG" id="pbr:PB2503_00947"/>
<feature type="transmembrane region" description="Helical" evidence="1">
    <location>
        <begin position="30"/>
        <end position="47"/>
    </location>
</feature>
<keyword evidence="1" id="KW-0472">Membrane</keyword>
<proteinExistence type="predicted"/>
<dbReference type="eggNOG" id="COG0025">
    <property type="taxonomic scope" value="Bacteria"/>
</dbReference>
<keyword evidence="1" id="KW-1133">Transmembrane helix</keyword>
<feature type="transmembrane region" description="Helical" evidence="1">
    <location>
        <begin position="356"/>
        <end position="374"/>
    </location>
</feature>
<accession>E0TB66</accession>
<sequence>MYVVLIPIVLIGLSIVIARRGLVAPLLRRPITILAAGSAVGFLLNWAEINIGTSVPMAVASRFVLGMLVFTAALQCRLSRLPKVSGIATRLIAICFPLTVIVYWIAGIVIVPDTAFLSAMAVAMAVSLSGTPTPASALLTAPVDPRLVVSSRVEAGAMLPLVLPLIMTVIGIGLDPDPQRGFFGNAAVAAVMSFAAGGSLGLLAAWFFPLDSGDFPIAPLALALGAYALALIFGFEPVTMMAATGLLYAEEADLSAPVRTRLWRVTESVATPFILALFGLAAVPYAILGGGASVWILALIAFLVARRAARFFTLNTARLAAHERQFLTWYGGAPGHLTALVVTYMAVAGLGISDQALSFGVAVVVVGLVVGRLLDRILIRRLVQQTALAEKRRYGVAL</sequence>
<feature type="transmembrane region" description="Helical" evidence="1">
    <location>
        <begin position="153"/>
        <end position="174"/>
    </location>
</feature>
<organism evidence="2 3">
    <name type="scientific">Parvularcula bermudensis (strain ATCC BAA-594 / HTCC2503 / KCTC 12087)</name>
    <dbReference type="NCBI Taxonomy" id="314260"/>
    <lineage>
        <taxon>Bacteria</taxon>
        <taxon>Pseudomonadati</taxon>
        <taxon>Pseudomonadota</taxon>
        <taxon>Alphaproteobacteria</taxon>
        <taxon>Parvularculales</taxon>
        <taxon>Parvularculaceae</taxon>
        <taxon>Parvularcula</taxon>
    </lineage>
</organism>
<reference evidence="2 3" key="2">
    <citation type="journal article" date="2011" name="J. Bacteriol.">
        <title>Complete genome sequence of strain HTCC2503T of Parvularcula bermudensis, the type species of the order "Parvularculales" in the class Alphaproteobacteria.</title>
        <authorList>
            <person name="Oh H.M."/>
            <person name="Kang I."/>
            <person name="Vergin K.L."/>
            <person name="Kang D."/>
            <person name="Rhee K.H."/>
            <person name="Giovannoni S.J."/>
            <person name="Cho J.C."/>
        </authorList>
    </citation>
    <scope>NUCLEOTIDE SEQUENCE [LARGE SCALE GENOMIC DNA]</scope>
    <source>
        <strain evidence="3">ATCC BAA-594 / HTCC2503 / KCTC 12087</strain>
    </source>
</reference>
<dbReference type="OrthoDB" id="9867665at2"/>
<feature type="transmembrane region" description="Helical" evidence="1">
    <location>
        <begin position="186"/>
        <end position="208"/>
    </location>
</feature>